<dbReference type="Pfam" id="PF04879">
    <property type="entry name" value="Molybdop_Fe4S4"/>
    <property type="match status" value="1"/>
</dbReference>
<dbReference type="InterPro" id="IPR006656">
    <property type="entry name" value="Mopterin_OxRdtase"/>
</dbReference>
<dbReference type="EMBL" id="UOEN01000462">
    <property type="protein sequence ID" value="VAW19300.1"/>
    <property type="molecule type" value="Genomic_DNA"/>
</dbReference>
<keyword evidence="1" id="KW-0004">4Fe-4S</keyword>
<dbReference type="SMART" id="SM00926">
    <property type="entry name" value="Molybdop_Fe4S4"/>
    <property type="match status" value="1"/>
</dbReference>
<keyword evidence="2" id="KW-0479">Metal-binding</keyword>
<keyword evidence="4" id="KW-0411">Iron-sulfur</keyword>
<dbReference type="PROSITE" id="PS51669">
    <property type="entry name" value="4FE4S_MOW_BIS_MGD"/>
    <property type="match status" value="1"/>
</dbReference>
<accession>A0A3B0TRF9</accession>
<dbReference type="InterPro" id="IPR050123">
    <property type="entry name" value="Prok_molybdopt-oxidoreductase"/>
</dbReference>
<dbReference type="InterPro" id="IPR006963">
    <property type="entry name" value="Mopterin_OxRdtase_4Fe-4S_dom"/>
</dbReference>
<dbReference type="GO" id="GO:0016491">
    <property type="term" value="F:oxidoreductase activity"/>
    <property type="evidence" value="ECO:0007669"/>
    <property type="project" value="UniProtKB-KW"/>
</dbReference>
<keyword evidence="3" id="KW-0408">Iron</keyword>
<evidence type="ECO:0000256" key="1">
    <source>
        <dbReference type="ARBA" id="ARBA00022485"/>
    </source>
</evidence>
<dbReference type="Gene3D" id="2.20.25.90">
    <property type="entry name" value="ADC-like domains"/>
    <property type="match status" value="1"/>
</dbReference>
<dbReference type="EC" id="1.7.99.4" evidence="6"/>
<organism evidence="6">
    <name type="scientific">hydrothermal vent metagenome</name>
    <dbReference type="NCBI Taxonomy" id="652676"/>
    <lineage>
        <taxon>unclassified sequences</taxon>
        <taxon>metagenomes</taxon>
        <taxon>ecological metagenomes</taxon>
    </lineage>
</organism>
<dbReference type="Pfam" id="PF00384">
    <property type="entry name" value="Molybdopterin"/>
    <property type="match status" value="1"/>
</dbReference>
<dbReference type="PANTHER" id="PTHR43105">
    <property type="entry name" value="RESPIRATORY NITRATE REDUCTASE"/>
    <property type="match status" value="1"/>
</dbReference>
<dbReference type="GO" id="GO:0051539">
    <property type="term" value="F:4 iron, 4 sulfur cluster binding"/>
    <property type="evidence" value="ECO:0007669"/>
    <property type="project" value="UniProtKB-KW"/>
</dbReference>
<reference evidence="6" key="1">
    <citation type="submission" date="2018-06" db="EMBL/GenBank/DDBJ databases">
        <authorList>
            <person name="Zhirakovskaya E."/>
        </authorList>
    </citation>
    <scope>NUCLEOTIDE SEQUENCE</scope>
</reference>
<name>A0A3B0TRF9_9ZZZZ</name>
<evidence type="ECO:0000313" key="6">
    <source>
        <dbReference type="EMBL" id="VAW19300.1"/>
    </source>
</evidence>
<evidence type="ECO:0000256" key="2">
    <source>
        <dbReference type="ARBA" id="ARBA00022723"/>
    </source>
</evidence>
<dbReference type="PANTHER" id="PTHR43105:SF10">
    <property type="entry name" value="NADH-QUINONE OXIDOREDUCTASE SUBUNIT G"/>
    <property type="match status" value="1"/>
</dbReference>
<keyword evidence="6" id="KW-0560">Oxidoreductase</keyword>
<feature type="domain" description="4Fe-4S Mo/W bis-MGD-type" evidence="5">
    <location>
        <begin position="44"/>
        <end position="100"/>
    </location>
</feature>
<dbReference type="AlphaFoldDB" id="A0A3B0TRF9"/>
<protein>
    <submittedName>
        <fullName evidence="6">Assimilatory nitrate reductase large subunit</fullName>
        <ecNumber evidence="6">1.7.99.4</ecNumber>
    </submittedName>
</protein>
<dbReference type="Gene3D" id="3.40.50.740">
    <property type="match status" value="1"/>
</dbReference>
<dbReference type="GO" id="GO:0046872">
    <property type="term" value="F:metal ion binding"/>
    <property type="evidence" value="ECO:0007669"/>
    <property type="project" value="UniProtKB-KW"/>
</dbReference>
<evidence type="ECO:0000259" key="5">
    <source>
        <dbReference type="PROSITE" id="PS51669"/>
    </source>
</evidence>
<evidence type="ECO:0000256" key="3">
    <source>
        <dbReference type="ARBA" id="ARBA00023004"/>
    </source>
</evidence>
<sequence length="426" mass="46891">MAKKPLLTQISDLMMAVDGDLTQELALGQSDIGLGQLPKRLMPDQKASLICGYCSTGCSLDVHLKDGKAINLTPTKNYSVNNGEACPKGWEALVPLAAKDRATMPYLRNSRGHLEKVDWNTAMQMFVERFKGVQEKHGRESVAFLSTGQISTEEMALLGCLAKFGMGFLHGDGNTRQCMASAAVAYKQSFGFDAPPFAYEDLEESDCLVFVGANPCIAHPVIWQRVEANKNNPKIIVIDPRKTETAMRAHSHLAINPKTDLTLFYGIANILIENDWIDKKFIKNSVTGFEDFKNHVSGFTPNEVSRVTGLSVKQLEEFAQMIHDGKRVSFWWMVGLNQGHEAVRTIQALINLALITGNIGRPGTGANSITGQCNAMGSRLFSNTTGLIGGHDFTNEDHRRKIANILDIDITNIPDKNSMAYDQIVD</sequence>
<dbReference type="GO" id="GO:0016020">
    <property type="term" value="C:membrane"/>
    <property type="evidence" value="ECO:0007669"/>
    <property type="project" value="TreeGrafter"/>
</dbReference>
<evidence type="ECO:0000256" key="4">
    <source>
        <dbReference type="ARBA" id="ARBA00023014"/>
    </source>
</evidence>
<gene>
    <name evidence="6" type="ORF">MNBD_BACTEROID05-1001</name>
</gene>
<dbReference type="SUPFAM" id="SSF53706">
    <property type="entry name" value="Formate dehydrogenase/DMSO reductase, domains 1-3"/>
    <property type="match status" value="1"/>
</dbReference>
<feature type="non-terminal residue" evidence="6">
    <location>
        <position position="426"/>
    </location>
</feature>
<proteinExistence type="predicted"/>
<dbReference type="Gene3D" id="3.40.228.10">
    <property type="entry name" value="Dimethylsulfoxide Reductase, domain 2"/>
    <property type="match status" value="1"/>
</dbReference>